<keyword evidence="3" id="KW-1185">Reference proteome</keyword>
<organism evidence="2 3">
    <name type="scientific">Fibrella aestuarina BUZ 2</name>
    <dbReference type="NCBI Taxonomy" id="1166018"/>
    <lineage>
        <taxon>Bacteria</taxon>
        <taxon>Pseudomonadati</taxon>
        <taxon>Bacteroidota</taxon>
        <taxon>Cytophagia</taxon>
        <taxon>Cytophagales</taxon>
        <taxon>Spirosomataceae</taxon>
        <taxon>Fibrella</taxon>
    </lineage>
</organism>
<dbReference type="HOGENOM" id="CLU_2632830_0_0_10"/>
<gene>
    <name evidence="2" type="ORF">FAES_3647</name>
</gene>
<sequence>MRATRQEGGGEPEATAPNVNEPVAEVTPSATSGYELIDLLPGEHYVPAAARSFNVNELSPEQVDYLLGIEWPHIRKV</sequence>
<dbReference type="KEGG" id="fae:FAES_3647"/>
<protein>
    <submittedName>
        <fullName evidence="2">Uncharacterized protein</fullName>
    </submittedName>
</protein>
<dbReference type="RefSeq" id="WP_015332753.1">
    <property type="nucleotide sequence ID" value="NC_020054.1"/>
</dbReference>
<dbReference type="AlphaFoldDB" id="I0KC01"/>
<dbReference type="Proteomes" id="UP000011058">
    <property type="component" value="Chromosome"/>
</dbReference>
<proteinExistence type="predicted"/>
<name>I0KC01_9BACT</name>
<dbReference type="STRING" id="1166018.FAES_3647"/>
<reference evidence="2 3" key="1">
    <citation type="journal article" date="2012" name="J. Bacteriol.">
        <title>Genome Sequence of Fibrella aestuarina BUZ 2T, a Filamentous Marine Bacterium.</title>
        <authorList>
            <person name="Filippini M."/>
            <person name="Qi W."/>
            <person name="Blom J."/>
            <person name="Goesmann A."/>
            <person name="Smits T.H."/>
            <person name="Bagheri H.C."/>
        </authorList>
    </citation>
    <scope>NUCLEOTIDE SEQUENCE [LARGE SCALE GENOMIC DNA]</scope>
    <source>
        <strain evidence="3">BUZ 2T</strain>
    </source>
</reference>
<accession>I0KC01</accession>
<dbReference type="EMBL" id="HE796683">
    <property type="protein sequence ID" value="CCH01654.1"/>
    <property type="molecule type" value="Genomic_DNA"/>
</dbReference>
<evidence type="ECO:0000313" key="2">
    <source>
        <dbReference type="EMBL" id="CCH01654.1"/>
    </source>
</evidence>
<feature type="region of interest" description="Disordered" evidence="1">
    <location>
        <begin position="1"/>
        <end position="23"/>
    </location>
</feature>
<evidence type="ECO:0000256" key="1">
    <source>
        <dbReference type="SAM" id="MobiDB-lite"/>
    </source>
</evidence>
<evidence type="ECO:0000313" key="3">
    <source>
        <dbReference type="Proteomes" id="UP000011058"/>
    </source>
</evidence>